<name>A0A2R5GHF8_9STRA</name>
<dbReference type="OrthoDB" id="5592486at2759"/>
<gene>
    <name evidence="1" type="ORF">FCC1311_010951</name>
</gene>
<dbReference type="Gene3D" id="3.40.50.1820">
    <property type="entry name" value="alpha/beta hydrolase"/>
    <property type="match status" value="1"/>
</dbReference>
<evidence type="ECO:0000313" key="2">
    <source>
        <dbReference type="Proteomes" id="UP000241890"/>
    </source>
</evidence>
<reference evidence="1 2" key="1">
    <citation type="submission" date="2017-12" db="EMBL/GenBank/DDBJ databases">
        <title>Sequencing, de novo assembly and annotation of complete genome of a new Thraustochytrid species, strain FCC1311.</title>
        <authorList>
            <person name="Sedici K."/>
            <person name="Godart F."/>
            <person name="Aiese Cigliano R."/>
            <person name="Sanseverino W."/>
            <person name="Barakat M."/>
            <person name="Ortet P."/>
            <person name="Marechal E."/>
            <person name="Cagnac O."/>
            <person name="Amato A."/>
        </authorList>
    </citation>
    <scope>NUCLEOTIDE SEQUENCE [LARGE SCALE GENOMIC DNA]</scope>
</reference>
<protein>
    <submittedName>
        <fullName evidence="1">Lipase 2</fullName>
    </submittedName>
</protein>
<keyword evidence="2" id="KW-1185">Reference proteome</keyword>
<dbReference type="AlphaFoldDB" id="A0A2R5GHF8"/>
<dbReference type="InParanoid" id="A0A2R5GHF8"/>
<dbReference type="Proteomes" id="UP000241890">
    <property type="component" value="Unassembled WGS sequence"/>
</dbReference>
<sequence>MGHVHERAAQLQEQISGWEEREKGERVILEEFNPACQNSPDVEYYSVSGIADPETAAAIIRPIFKIMLREEGASDGLVSLESSKWGTHLGTFPVDHIEQIFLTPPAIAMYHSLLEAVDPEKVVVPPAKDVAEAIKASEQKLHIAQDPSAPTSARFMAS</sequence>
<comment type="caution">
    <text evidence="1">The sequence shown here is derived from an EMBL/GenBank/DDBJ whole genome shotgun (WGS) entry which is preliminary data.</text>
</comment>
<dbReference type="InterPro" id="IPR029058">
    <property type="entry name" value="AB_hydrolase_fold"/>
</dbReference>
<evidence type="ECO:0000313" key="1">
    <source>
        <dbReference type="EMBL" id="GBG27304.1"/>
    </source>
</evidence>
<organism evidence="1 2">
    <name type="scientific">Hondaea fermentalgiana</name>
    <dbReference type="NCBI Taxonomy" id="2315210"/>
    <lineage>
        <taxon>Eukaryota</taxon>
        <taxon>Sar</taxon>
        <taxon>Stramenopiles</taxon>
        <taxon>Bigyra</taxon>
        <taxon>Labyrinthulomycetes</taxon>
        <taxon>Thraustochytrida</taxon>
        <taxon>Thraustochytriidae</taxon>
        <taxon>Hondaea</taxon>
    </lineage>
</organism>
<accession>A0A2R5GHF8</accession>
<dbReference type="EMBL" id="BEYU01000029">
    <property type="protein sequence ID" value="GBG27304.1"/>
    <property type="molecule type" value="Genomic_DNA"/>
</dbReference>
<proteinExistence type="predicted"/>